<gene>
    <name evidence="9" type="ORF">URODEC1_LOCUS116996</name>
</gene>
<evidence type="ECO:0000256" key="2">
    <source>
        <dbReference type="ARBA" id="ARBA00007163"/>
    </source>
</evidence>
<dbReference type="PROSITE" id="PS50217">
    <property type="entry name" value="BZIP"/>
    <property type="match status" value="1"/>
</dbReference>
<keyword evidence="10" id="KW-1185">Reference proteome</keyword>
<evidence type="ECO:0000259" key="8">
    <source>
        <dbReference type="PROSITE" id="PS50217"/>
    </source>
</evidence>
<feature type="compositionally biased region" description="Basic and acidic residues" evidence="7">
    <location>
        <begin position="329"/>
        <end position="340"/>
    </location>
</feature>
<dbReference type="Pfam" id="PF00170">
    <property type="entry name" value="bZIP_1"/>
    <property type="match status" value="1"/>
</dbReference>
<feature type="region of interest" description="Disordered" evidence="7">
    <location>
        <begin position="1"/>
        <end position="145"/>
    </location>
</feature>
<dbReference type="InterPro" id="IPR045314">
    <property type="entry name" value="bZIP_plant_GBF1"/>
</dbReference>
<dbReference type="EMBL" id="OZ075119">
    <property type="protein sequence ID" value="CAL5096324.1"/>
    <property type="molecule type" value="Genomic_DNA"/>
</dbReference>
<dbReference type="CDD" id="cd14702">
    <property type="entry name" value="bZIP_plant_GBF1"/>
    <property type="match status" value="1"/>
</dbReference>
<feature type="compositionally biased region" description="Polar residues" evidence="7">
    <location>
        <begin position="9"/>
        <end position="20"/>
    </location>
</feature>
<dbReference type="Proteomes" id="UP001497457">
    <property type="component" value="Chromosome 9rd"/>
</dbReference>
<protein>
    <recommendedName>
        <fullName evidence="8">BZIP domain-containing protein</fullName>
    </recommendedName>
</protein>
<feature type="domain" description="BZIP" evidence="8">
    <location>
        <begin position="218"/>
        <end position="281"/>
    </location>
</feature>
<name>A0ABC9GLT2_9POAL</name>
<dbReference type="Pfam" id="PF07777">
    <property type="entry name" value="MFMR"/>
    <property type="match status" value="1"/>
</dbReference>
<evidence type="ECO:0000256" key="1">
    <source>
        <dbReference type="ARBA" id="ARBA00004123"/>
    </source>
</evidence>
<feature type="compositionally biased region" description="Polar residues" evidence="7">
    <location>
        <begin position="249"/>
        <end position="259"/>
    </location>
</feature>
<keyword evidence="5" id="KW-0804">Transcription</keyword>
<comment type="similarity">
    <text evidence="2">Belongs to the bZIP family.</text>
</comment>
<dbReference type="InterPro" id="IPR012900">
    <property type="entry name" value="MFMR"/>
</dbReference>
<dbReference type="GO" id="GO:0000976">
    <property type="term" value="F:transcription cis-regulatory region binding"/>
    <property type="evidence" value="ECO:0007669"/>
    <property type="project" value="UniProtKB-ARBA"/>
</dbReference>
<evidence type="ECO:0000256" key="3">
    <source>
        <dbReference type="ARBA" id="ARBA00023015"/>
    </source>
</evidence>
<keyword evidence="3" id="KW-0805">Transcription regulation</keyword>
<dbReference type="GO" id="GO:0005634">
    <property type="term" value="C:nucleus"/>
    <property type="evidence" value="ECO:0007669"/>
    <property type="project" value="UniProtKB-SubCell"/>
</dbReference>
<dbReference type="InterPro" id="IPR046347">
    <property type="entry name" value="bZIP_sf"/>
</dbReference>
<dbReference type="PANTHER" id="PTHR45967">
    <property type="entry name" value="G-BOX-BINDING FACTOR 3-RELATED"/>
    <property type="match status" value="1"/>
</dbReference>
<feature type="compositionally biased region" description="Basic and acidic residues" evidence="7">
    <location>
        <begin position="79"/>
        <end position="94"/>
    </location>
</feature>
<dbReference type="SUPFAM" id="SSF57959">
    <property type="entry name" value="Leucine zipper domain"/>
    <property type="match status" value="1"/>
</dbReference>
<accession>A0ABC9GLT2</accession>
<organism evidence="9 10">
    <name type="scientific">Urochloa decumbens</name>
    <dbReference type="NCBI Taxonomy" id="240449"/>
    <lineage>
        <taxon>Eukaryota</taxon>
        <taxon>Viridiplantae</taxon>
        <taxon>Streptophyta</taxon>
        <taxon>Embryophyta</taxon>
        <taxon>Tracheophyta</taxon>
        <taxon>Spermatophyta</taxon>
        <taxon>Magnoliopsida</taxon>
        <taxon>Liliopsida</taxon>
        <taxon>Poales</taxon>
        <taxon>Poaceae</taxon>
        <taxon>PACMAD clade</taxon>
        <taxon>Panicoideae</taxon>
        <taxon>Panicodae</taxon>
        <taxon>Paniceae</taxon>
        <taxon>Melinidinae</taxon>
        <taxon>Urochloa</taxon>
    </lineage>
</organism>
<evidence type="ECO:0000256" key="5">
    <source>
        <dbReference type="ARBA" id="ARBA00023163"/>
    </source>
</evidence>
<feature type="region of interest" description="Disordered" evidence="7">
    <location>
        <begin position="285"/>
        <end position="354"/>
    </location>
</feature>
<dbReference type="PROSITE" id="PS00036">
    <property type="entry name" value="BZIP_BASIC"/>
    <property type="match status" value="1"/>
</dbReference>
<evidence type="ECO:0000256" key="6">
    <source>
        <dbReference type="ARBA" id="ARBA00023242"/>
    </source>
</evidence>
<dbReference type="FunFam" id="1.20.5.170:FF:000063">
    <property type="entry name" value="G-box binding factor 3"/>
    <property type="match status" value="1"/>
</dbReference>
<evidence type="ECO:0000256" key="4">
    <source>
        <dbReference type="ARBA" id="ARBA00023125"/>
    </source>
</evidence>
<keyword evidence="4" id="KW-0238">DNA-binding</keyword>
<feature type="compositionally biased region" description="Basic and acidic residues" evidence="7">
    <location>
        <begin position="212"/>
        <end position="233"/>
    </location>
</feature>
<reference evidence="9" key="1">
    <citation type="submission" date="2024-10" db="EMBL/GenBank/DDBJ databases">
        <authorList>
            <person name="Ryan C."/>
        </authorList>
    </citation>
    <scope>NUCLEOTIDE SEQUENCE [LARGE SCALE GENOMIC DNA]</scope>
</reference>
<evidence type="ECO:0000313" key="9">
    <source>
        <dbReference type="EMBL" id="CAL5096324.1"/>
    </source>
</evidence>
<dbReference type="SMART" id="SM00338">
    <property type="entry name" value="BRLZ"/>
    <property type="match status" value="1"/>
</dbReference>
<dbReference type="PANTHER" id="PTHR45967:SF46">
    <property type="entry name" value="OS02G0578500 PROTEIN"/>
    <property type="match status" value="1"/>
</dbReference>
<sequence length="354" mass="37633">MAHDEAVATQKTGNTASSPKDQPAPSPYPDWSTMQAYYGPGVMPPTYFAPAIAPGHPPPYMWGPQVPNPLSVEPTKSANSKEKHSNKKLKEIDRAAVSTGSGNSKRTMSSSEDYSAEGSSDVNDQKENKTSRKQSSVDGPGAETSAAAMMEGVIATNHTLANTAILPHHCFPAPVIKPSATNVANSRAMGATIPPSPGVIVPPHTGGPTDLSIKDEREMKREKRKQSNRESARRSRLRKQAETEELATQVESLTAENTSLRSEIGRLTESSEKLRLENSALMVKLKDTAAPAPAEPSPTKAATSSSPPTPAAENFLSMIDSTNAPGVSRHTEHGEPKLRQLLDSNPSTDVAAVS</sequence>
<dbReference type="InterPro" id="IPR044827">
    <property type="entry name" value="GBF-like"/>
</dbReference>
<proteinExistence type="inferred from homology"/>
<dbReference type="GO" id="GO:0005737">
    <property type="term" value="C:cytoplasm"/>
    <property type="evidence" value="ECO:0007669"/>
    <property type="project" value="UniProtKB-ARBA"/>
</dbReference>
<feature type="compositionally biased region" description="Low complexity" evidence="7">
    <location>
        <begin position="109"/>
        <end position="121"/>
    </location>
</feature>
<evidence type="ECO:0000313" key="10">
    <source>
        <dbReference type="Proteomes" id="UP001497457"/>
    </source>
</evidence>
<evidence type="ECO:0000256" key="7">
    <source>
        <dbReference type="SAM" id="MobiDB-lite"/>
    </source>
</evidence>
<keyword evidence="6" id="KW-0539">Nucleus</keyword>
<feature type="region of interest" description="Disordered" evidence="7">
    <location>
        <begin position="192"/>
        <end position="259"/>
    </location>
</feature>
<dbReference type="Gene3D" id="1.20.5.170">
    <property type="match status" value="1"/>
</dbReference>
<feature type="compositionally biased region" description="Low complexity" evidence="7">
    <location>
        <begin position="288"/>
        <end position="306"/>
    </location>
</feature>
<comment type="subcellular location">
    <subcellularLocation>
        <location evidence="1">Nucleus</location>
    </subcellularLocation>
</comment>
<dbReference type="InterPro" id="IPR004827">
    <property type="entry name" value="bZIP"/>
</dbReference>
<feature type="compositionally biased region" description="Polar residues" evidence="7">
    <location>
        <begin position="98"/>
        <end position="108"/>
    </location>
</feature>
<dbReference type="AlphaFoldDB" id="A0ABC9GLT2"/>